<feature type="transmembrane region" description="Helical" evidence="6">
    <location>
        <begin position="350"/>
        <end position="372"/>
    </location>
</feature>
<evidence type="ECO:0000256" key="6">
    <source>
        <dbReference type="SAM" id="Phobius"/>
    </source>
</evidence>
<dbReference type="PANTHER" id="PTHR23513:SF6">
    <property type="entry name" value="MAJOR FACILITATOR SUPERFAMILY ASSOCIATED DOMAIN-CONTAINING PROTEIN"/>
    <property type="match status" value="1"/>
</dbReference>
<evidence type="ECO:0000256" key="4">
    <source>
        <dbReference type="ARBA" id="ARBA00022989"/>
    </source>
</evidence>
<sequence>MTSLAALRRPVVGRLGLAGLLSEAGDWMLLVALPLHVLALTGSALGTATVLVLELVPTVVLGPFAGVLVDRCDQWRLLTGACLAQAAGLAPLLLVDGAGDLWVVYVVVIVQSTLATVVEPARISIAAAVVPEDARMEVNGALALTAGLARLVGGPLGGVLLGIGGLPAIVAGDAASFLAAAVVLTVRRRPSPAAPLPAGLRPPAAPGAWLAGVRDLTASPALRRLTVVLVLGGLAQGAFVVLFVLFVVRDLQAGPADVGLLRGVQAIGTLAGALLLGRLMRQLSPRVVLAGSCTAFGLLSLVTWNGPLVTTALGVYVGPFIAVGVPGLAATSSQATLLQTHTAPLTRGRVVAAVLAVYGGAQAAGMLVAGLVGTGAALTAALQVQGCAYLLAGLVALRVPAAAVTTCGRPHVV</sequence>
<organism evidence="7 8">
    <name type="scientific">Goekera deserti</name>
    <dbReference type="NCBI Taxonomy" id="2497753"/>
    <lineage>
        <taxon>Bacteria</taxon>
        <taxon>Bacillati</taxon>
        <taxon>Actinomycetota</taxon>
        <taxon>Actinomycetes</taxon>
        <taxon>Geodermatophilales</taxon>
        <taxon>Geodermatophilaceae</taxon>
        <taxon>Goekera</taxon>
    </lineage>
</organism>
<keyword evidence="4 6" id="KW-1133">Transmembrane helix</keyword>
<evidence type="ECO:0000313" key="8">
    <source>
        <dbReference type="Proteomes" id="UP000470470"/>
    </source>
</evidence>
<dbReference type="RefSeq" id="WP_152727471.1">
    <property type="nucleotide sequence ID" value="NZ_JAABOZ010000001.1"/>
</dbReference>
<accession>A0A7K3WIK3</accession>
<keyword evidence="8" id="KW-1185">Reference proteome</keyword>
<dbReference type="PANTHER" id="PTHR23513">
    <property type="entry name" value="INTEGRAL MEMBRANE EFFLUX PROTEIN-RELATED"/>
    <property type="match status" value="1"/>
</dbReference>
<feature type="transmembrane region" description="Helical" evidence="6">
    <location>
        <begin position="166"/>
        <end position="186"/>
    </location>
</feature>
<dbReference type="Proteomes" id="UP000470470">
    <property type="component" value="Unassembled WGS sequence"/>
</dbReference>
<gene>
    <name evidence="7" type="ORF">G1H19_19925</name>
</gene>
<evidence type="ECO:0000256" key="5">
    <source>
        <dbReference type="ARBA" id="ARBA00023136"/>
    </source>
</evidence>
<keyword evidence="3 6" id="KW-0812">Transmembrane</keyword>
<protein>
    <submittedName>
        <fullName evidence="7">MFS transporter</fullName>
    </submittedName>
</protein>
<dbReference type="InterPro" id="IPR011701">
    <property type="entry name" value="MFS"/>
</dbReference>
<evidence type="ECO:0000256" key="2">
    <source>
        <dbReference type="ARBA" id="ARBA00022475"/>
    </source>
</evidence>
<dbReference type="AlphaFoldDB" id="A0A7K3WIK3"/>
<feature type="transmembrane region" description="Helical" evidence="6">
    <location>
        <begin position="316"/>
        <end position="338"/>
    </location>
</feature>
<keyword evidence="5 6" id="KW-0472">Membrane</keyword>
<comment type="subcellular location">
    <subcellularLocation>
        <location evidence="1">Cell membrane</location>
        <topology evidence="1">Multi-pass membrane protein</topology>
    </subcellularLocation>
</comment>
<evidence type="ECO:0000256" key="3">
    <source>
        <dbReference type="ARBA" id="ARBA00022692"/>
    </source>
</evidence>
<dbReference type="CDD" id="cd06173">
    <property type="entry name" value="MFS_MefA_like"/>
    <property type="match status" value="1"/>
</dbReference>
<feature type="transmembrane region" description="Helical" evidence="6">
    <location>
        <begin position="225"/>
        <end position="248"/>
    </location>
</feature>
<feature type="transmembrane region" description="Helical" evidence="6">
    <location>
        <begin position="45"/>
        <end position="68"/>
    </location>
</feature>
<dbReference type="SUPFAM" id="SSF103473">
    <property type="entry name" value="MFS general substrate transporter"/>
    <property type="match status" value="1"/>
</dbReference>
<feature type="transmembrane region" description="Helical" evidence="6">
    <location>
        <begin position="287"/>
        <end position="304"/>
    </location>
</feature>
<dbReference type="GO" id="GO:0022857">
    <property type="term" value="F:transmembrane transporter activity"/>
    <property type="evidence" value="ECO:0007669"/>
    <property type="project" value="InterPro"/>
</dbReference>
<evidence type="ECO:0000256" key="1">
    <source>
        <dbReference type="ARBA" id="ARBA00004651"/>
    </source>
</evidence>
<proteinExistence type="predicted"/>
<dbReference type="EMBL" id="JAAGWK010000031">
    <property type="protein sequence ID" value="NEL56247.1"/>
    <property type="molecule type" value="Genomic_DNA"/>
</dbReference>
<feature type="transmembrane region" description="Helical" evidence="6">
    <location>
        <begin position="260"/>
        <end position="280"/>
    </location>
</feature>
<dbReference type="InterPro" id="IPR036259">
    <property type="entry name" value="MFS_trans_sf"/>
</dbReference>
<name>A0A7K3WIK3_9ACTN</name>
<dbReference type="GO" id="GO:0005886">
    <property type="term" value="C:plasma membrane"/>
    <property type="evidence" value="ECO:0007669"/>
    <property type="project" value="UniProtKB-SubCell"/>
</dbReference>
<feature type="transmembrane region" description="Helical" evidence="6">
    <location>
        <begin position="12"/>
        <end position="33"/>
    </location>
</feature>
<feature type="transmembrane region" description="Helical" evidence="6">
    <location>
        <begin position="378"/>
        <end position="399"/>
    </location>
</feature>
<evidence type="ECO:0000313" key="7">
    <source>
        <dbReference type="EMBL" id="NEL56247.1"/>
    </source>
</evidence>
<dbReference type="Pfam" id="PF07690">
    <property type="entry name" value="MFS_1"/>
    <property type="match status" value="1"/>
</dbReference>
<reference evidence="7 8" key="1">
    <citation type="submission" date="2020-02" db="EMBL/GenBank/DDBJ databases">
        <title>The whole genome sequence of CPCC 205119.</title>
        <authorList>
            <person name="Jiang Z."/>
        </authorList>
    </citation>
    <scope>NUCLEOTIDE SEQUENCE [LARGE SCALE GENOMIC DNA]</scope>
    <source>
        <strain evidence="7 8">CPCC 205119</strain>
    </source>
</reference>
<keyword evidence="2" id="KW-1003">Cell membrane</keyword>
<comment type="caution">
    <text evidence="7">The sequence shown here is derived from an EMBL/GenBank/DDBJ whole genome shotgun (WGS) entry which is preliminary data.</text>
</comment>
<dbReference type="Gene3D" id="1.20.1250.20">
    <property type="entry name" value="MFS general substrate transporter like domains"/>
    <property type="match status" value="1"/>
</dbReference>